<sequence>MNGKADRLPDGFDKRVREPYTVAELEEIFSTVDVNARGGYSEEPAISMRAVDLAGATWLLDHGADLEALSRFQKAPLATRAGHRSPRIVALLIQRGATVDAHPSSGETALQVAAKQLDLESVEVLLDAGADPRNSFGYRGDNALDCAAFGVTEHGGSGPSASCVGCWRPERGWGSDRWGICGQRCARQGSGSCATVTLLPRSRRSRRSSSCSASRSRNRRGSSGRTIRSP</sequence>
<dbReference type="RefSeq" id="WP_077347669.1">
    <property type="nucleotide sequence ID" value="NZ_CP019607.1"/>
</dbReference>
<dbReference type="InterPro" id="IPR051616">
    <property type="entry name" value="Cul2-RING_E3_ligase_SR"/>
</dbReference>
<dbReference type="Pfam" id="PF12796">
    <property type="entry name" value="Ank_2"/>
    <property type="match status" value="1"/>
</dbReference>
<dbReference type="PROSITE" id="PS50088">
    <property type="entry name" value="ANK_REPEAT"/>
    <property type="match status" value="1"/>
</dbReference>
<name>A0A1Q2CUX2_9ACTN</name>
<feature type="region of interest" description="Disordered" evidence="2">
    <location>
        <begin position="201"/>
        <end position="230"/>
    </location>
</feature>
<dbReference type="Gene3D" id="1.25.40.20">
    <property type="entry name" value="Ankyrin repeat-containing domain"/>
    <property type="match status" value="1"/>
</dbReference>
<evidence type="ECO:0000256" key="1">
    <source>
        <dbReference type="PROSITE-ProRule" id="PRU00023"/>
    </source>
</evidence>
<evidence type="ECO:0000313" key="3">
    <source>
        <dbReference type="EMBL" id="AQP49901.1"/>
    </source>
</evidence>
<dbReference type="PROSITE" id="PS50297">
    <property type="entry name" value="ANK_REP_REGION"/>
    <property type="match status" value="1"/>
</dbReference>
<evidence type="ECO:0000313" key="4">
    <source>
        <dbReference type="Proteomes" id="UP000188235"/>
    </source>
</evidence>
<dbReference type="PANTHER" id="PTHR46224">
    <property type="entry name" value="ANKYRIN REPEAT FAMILY PROTEIN"/>
    <property type="match status" value="1"/>
</dbReference>
<dbReference type="Proteomes" id="UP000188235">
    <property type="component" value="Chromosome"/>
</dbReference>
<dbReference type="PANTHER" id="PTHR46224:SF6">
    <property type="entry name" value="ANKYRIN REPEAT FAMILY PROTEIN"/>
    <property type="match status" value="1"/>
</dbReference>
<dbReference type="EMBL" id="CP019607">
    <property type="protein sequence ID" value="AQP49901.1"/>
    <property type="molecule type" value="Genomic_DNA"/>
</dbReference>
<dbReference type="KEGG" id="tfa:BW733_02700"/>
<dbReference type="STRING" id="399497.BW733_02700"/>
<dbReference type="InterPro" id="IPR002110">
    <property type="entry name" value="Ankyrin_rpt"/>
</dbReference>
<dbReference type="SUPFAM" id="SSF48403">
    <property type="entry name" value="Ankyrin repeat"/>
    <property type="match status" value="1"/>
</dbReference>
<dbReference type="SMART" id="SM00248">
    <property type="entry name" value="ANK"/>
    <property type="match status" value="2"/>
</dbReference>
<dbReference type="AlphaFoldDB" id="A0A1Q2CUX2"/>
<feature type="repeat" description="ANK" evidence="1">
    <location>
        <begin position="105"/>
        <end position="131"/>
    </location>
</feature>
<accession>A0A1Q2CUX2</accession>
<dbReference type="InterPro" id="IPR036770">
    <property type="entry name" value="Ankyrin_rpt-contain_sf"/>
</dbReference>
<reference evidence="3 4" key="1">
    <citation type="journal article" date="2008" name="Int. J. Syst. Evol. Microbiol.">
        <title>Tessaracoccus flavescens sp. nov., isolated from marine sediment.</title>
        <authorList>
            <person name="Lee D.W."/>
            <person name="Lee S.D."/>
        </authorList>
    </citation>
    <scope>NUCLEOTIDE SEQUENCE [LARGE SCALE GENOMIC DNA]</scope>
    <source>
        <strain evidence="3 4">SST-39T</strain>
    </source>
</reference>
<keyword evidence="1" id="KW-0040">ANK repeat</keyword>
<dbReference type="OrthoDB" id="306540at2"/>
<protein>
    <submittedName>
        <fullName evidence="3">Uncharacterized protein</fullName>
    </submittedName>
</protein>
<proteinExistence type="predicted"/>
<keyword evidence="4" id="KW-1185">Reference proteome</keyword>
<organism evidence="3 4">
    <name type="scientific">Tessaracoccus flavescens</name>
    <dbReference type="NCBI Taxonomy" id="399497"/>
    <lineage>
        <taxon>Bacteria</taxon>
        <taxon>Bacillati</taxon>
        <taxon>Actinomycetota</taxon>
        <taxon>Actinomycetes</taxon>
        <taxon>Propionibacteriales</taxon>
        <taxon>Propionibacteriaceae</taxon>
        <taxon>Tessaracoccus</taxon>
    </lineage>
</organism>
<evidence type="ECO:0000256" key="2">
    <source>
        <dbReference type="SAM" id="MobiDB-lite"/>
    </source>
</evidence>
<gene>
    <name evidence="3" type="ORF">BW733_02700</name>
</gene>